<proteinExistence type="predicted"/>
<keyword evidence="3" id="KW-0436">Ligase</keyword>
<sequence length="329" mass="36647">MPKYIFVAGGVMSGIGKGVAVASIGRILKSKGFQVTAVKIDPYINVDAGTMNPIEHGEIFVTDDGDECDQDVGNYERFLDENLSKINYITTGRVYQAVINRERNLEYGGRCVEVVPDIPNEVISRIKKAAKKTKVDEAFASSSRYANARVADFILVEIGGTVGEYQNLLFLEAVRMLKLTNPKDVLFILVSYLPIPEMIGEMKTKPTQTAVRLLNEAGIQPDIILGRSNVPLDAPRKRKISIFCNVQKENVISAPDVQSIYEIPINFEKENLGNRILKKFGLRPKKQNLGDWKKLVEVIKTAKKPVKIGIVGKYFETGKFTLKDSYISV</sequence>
<dbReference type="InterPro" id="IPR017456">
    <property type="entry name" value="CTP_synthase_N"/>
</dbReference>
<gene>
    <name evidence="15" type="ORF">COW72_01630</name>
</gene>
<dbReference type="GO" id="GO:0005524">
    <property type="term" value="F:ATP binding"/>
    <property type="evidence" value="ECO:0007669"/>
    <property type="project" value="UniProtKB-KW"/>
</dbReference>
<evidence type="ECO:0000256" key="10">
    <source>
        <dbReference type="ARBA" id="ARBA00047781"/>
    </source>
</evidence>
<dbReference type="GO" id="GO:0042802">
    <property type="term" value="F:identical protein binding"/>
    <property type="evidence" value="ECO:0007669"/>
    <property type="project" value="TreeGrafter"/>
</dbReference>
<keyword evidence="8" id="KW-0315">Glutamine amidotransferase</keyword>
<evidence type="ECO:0000256" key="6">
    <source>
        <dbReference type="ARBA" id="ARBA00022840"/>
    </source>
</evidence>
<reference evidence="15 16" key="1">
    <citation type="submission" date="2017-09" db="EMBL/GenBank/DDBJ databases">
        <title>Depth-based differentiation of microbial function through sediment-hosted aquifers and enrichment of novel symbionts in the deep terrestrial subsurface.</title>
        <authorList>
            <person name="Probst A.J."/>
            <person name="Ladd B."/>
            <person name="Jarett J.K."/>
            <person name="Geller-Mcgrath D.E."/>
            <person name="Sieber C.M."/>
            <person name="Emerson J.B."/>
            <person name="Anantharaman K."/>
            <person name="Thomas B.C."/>
            <person name="Malmstrom R."/>
            <person name="Stieglmeier M."/>
            <person name="Klingl A."/>
            <person name="Woyke T."/>
            <person name="Ryan C.M."/>
            <person name="Banfield J.F."/>
        </authorList>
    </citation>
    <scope>NUCLEOTIDE SEQUENCE [LARGE SCALE GENOMIC DNA]</scope>
    <source>
        <strain evidence="15">CG18_big_fil_WC_8_21_14_2_50_37_10</strain>
    </source>
</reference>
<evidence type="ECO:0000256" key="8">
    <source>
        <dbReference type="ARBA" id="ARBA00022962"/>
    </source>
</evidence>
<evidence type="ECO:0000256" key="11">
    <source>
        <dbReference type="ARBA" id="ARBA00075170"/>
    </source>
</evidence>
<dbReference type="Proteomes" id="UP000230778">
    <property type="component" value="Unassembled WGS sequence"/>
</dbReference>
<evidence type="ECO:0000313" key="15">
    <source>
        <dbReference type="EMBL" id="PIQ06793.1"/>
    </source>
</evidence>
<dbReference type="FunFam" id="3.40.50.300:FF:000009">
    <property type="entry name" value="CTP synthase"/>
    <property type="match status" value="1"/>
</dbReference>
<evidence type="ECO:0000256" key="1">
    <source>
        <dbReference type="ARBA" id="ARBA00005171"/>
    </source>
</evidence>
<evidence type="ECO:0000256" key="3">
    <source>
        <dbReference type="ARBA" id="ARBA00022598"/>
    </source>
</evidence>
<keyword evidence="6" id="KW-0067">ATP-binding</keyword>
<evidence type="ECO:0000256" key="4">
    <source>
        <dbReference type="ARBA" id="ARBA00022723"/>
    </source>
</evidence>
<evidence type="ECO:0000256" key="13">
    <source>
        <dbReference type="ARBA" id="ARBA00083191"/>
    </source>
</evidence>
<dbReference type="Pfam" id="PF06418">
    <property type="entry name" value="CTP_synth_N"/>
    <property type="match status" value="1"/>
</dbReference>
<comment type="pathway">
    <text evidence="1">Pyrimidine metabolism; CTP biosynthesis via de novo pathway; CTP from UDP: step 2/2.</text>
</comment>
<feature type="domain" description="CTP synthase N-terminal" evidence="14">
    <location>
        <begin position="3"/>
        <end position="282"/>
    </location>
</feature>
<protein>
    <recommendedName>
        <fullName evidence="2">CTP synthase (glutamine hydrolyzing)</fullName>
        <ecNumber evidence="2">6.3.4.2</ecNumber>
    </recommendedName>
    <alternativeName>
        <fullName evidence="12">Cytidine 5'-triphosphate synthase</fullName>
    </alternativeName>
    <alternativeName>
        <fullName evidence="13">Cytidine triphosphate synthetase</fullName>
    </alternativeName>
    <alternativeName>
        <fullName evidence="11">UTP--ammonia ligase</fullName>
    </alternativeName>
</protein>
<accession>A0A2H0FJE5</accession>
<dbReference type="InterPro" id="IPR027417">
    <property type="entry name" value="P-loop_NTPase"/>
</dbReference>
<dbReference type="GO" id="GO:0003883">
    <property type="term" value="F:CTP synthase activity"/>
    <property type="evidence" value="ECO:0007669"/>
    <property type="project" value="UniProtKB-EC"/>
</dbReference>
<feature type="non-terminal residue" evidence="15">
    <location>
        <position position="329"/>
    </location>
</feature>
<organism evidence="15 16">
    <name type="scientific">Candidatus Nealsonbacteria bacterium CG18_big_fil_WC_8_21_14_2_50_37_10</name>
    <dbReference type="NCBI Taxonomy" id="1974717"/>
    <lineage>
        <taxon>Bacteria</taxon>
        <taxon>Candidatus Nealsoniibacteriota</taxon>
    </lineage>
</organism>
<evidence type="ECO:0000256" key="7">
    <source>
        <dbReference type="ARBA" id="ARBA00022842"/>
    </source>
</evidence>
<name>A0A2H0FJE5_9BACT</name>
<dbReference type="EMBL" id="PCUC01000090">
    <property type="protein sequence ID" value="PIQ06793.1"/>
    <property type="molecule type" value="Genomic_DNA"/>
</dbReference>
<dbReference type="PANTHER" id="PTHR11550:SF0">
    <property type="entry name" value="CTP SYNTHASE-RELATED"/>
    <property type="match status" value="1"/>
</dbReference>
<evidence type="ECO:0000256" key="2">
    <source>
        <dbReference type="ARBA" id="ARBA00012291"/>
    </source>
</evidence>
<evidence type="ECO:0000313" key="16">
    <source>
        <dbReference type="Proteomes" id="UP000230778"/>
    </source>
</evidence>
<dbReference type="NCBIfam" id="NF003792">
    <property type="entry name" value="PRK05380.1"/>
    <property type="match status" value="1"/>
</dbReference>
<dbReference type="InterPro" id="IPR004468">
    <property type="entry name" value="CTP_synthase"/>
</dbReference>
<keyword evidence="4" id="KW-0479">Metal-binding</keyword>
<keyword evidence="9" id="KW-0665">Pyrimidine biosynthesis</keyword>
<dbReference type="EC" id="6.3.4.2" evidence="2"/>
<dbReference type="CDD" id="cd03113">
    <property type="entry name" value="CTPS_N"/>
    <property type="match status" value="1"/>
</dbReference>
<dbReference type="GO" id="GO:0006241">
    <property type="term" value="P:CTP biosynthetic process"/>
    <property type="evidence" value="ECO:0007669"/>
    <property type="project" value="TreeGrafter"/>
</dbReference>
<evidence type="ECO:0000256" key="9">
    <source>
        <dbReference type="ARBA" id="ARBA00022975"/>
    </source>
</evidence>
<dbReference type="GO" id="GO:0046872">
    <property type="term" value="F:metal ion binding"/>
    <property type="evidence" value="ECO:0007669"/>
    <property type="project" value="UniProtKB-KW"/>
</dbReference>
<dbReference type="SUPFAM" id="SSF52540">
    <property type="entry name" value="P-loop containing nucleoside triphosphate hydrolases"/>
    <property type="match status" value="1"/>
</dbReference>
<dbReference type="GO" id="GO:0019856">
    <property type="term" value="P:pyrimidine nucleobase biosynthetic process"/>
    <property type="evidence" value="ECO:0007669"/>
    <property type="project" value="TreeGrafter"/>
</dbReference>
<dbReference type="PANTHER" id="PTHR11550">
    <property type="entry name" value="CTP SYNTHASE"/>
    <property type="match status" value="1"/>
</dbReference>
<comment type="caution">
    <text evidence="15">The sequence shown here is derived from an EMBL/GenBank/DDBJ whole genome shotgun (WGS) entry which is preliminary data.</text>
</comment>
<keyword evidence="5" id="KW-0547">Nucleotide-binding</keyword>
<dbReference type="AlphaFoldDB" id="A0A2H0FJE5"/>
<evidence type="ECO:0000256" key="5">
    <source>
        <dbReference type="ARBA" id="ARBA00022741"/>
    </source>
</evidence>
<dbReference type="Gene3D" id="3.40.50.300">
    <property type="entry name" value="P-loop containing nucleotide triphosphate hydrolases"/>
    <property type="match status" value="1"/>
</dbReference>
<keyword evidence="7" id="KW-0460">Magnesium</keyword>
<evidence type="ECO:0000256" key="12">
    <source>
        <dbReference type="ARBA" id="ARBA00079941"/>
    </source>
</evidence>
<evidence type="ECO:0000259" key="14">
    <source>
        <dbReference type="Pfam" id="PF06418"/>
    </source>
</evidence>
<comment type="catalytic activity">
    <reaction evidence="10">
        <text>UTP + L-glutamine + ATP + H2O = CTP + L-glutamate + ADP + phosphate + 2 H(+)</text>
        <dbReference type="Rhea" id="RHEA:26426"/>
        <dbReference type="ChEBI" id="CHEBI:15377"/>
        <dbReference type="ChEBI" id="CHEBI:15378"/>
        <dbReference type="ChEBI" id="CHEBI:29985"/>
        <dbReference type="ChEBI" id="CHEBI:30616"/>
        <dbReference type="ChEBI" id="CHEBI:37563"/>
        <dbReference type="ChEBI" id="CHEBI:43474"/>
        <dbReference type="ChEBI" id="CHEBI:46398"/>
        <dbReference type="ChEBI" id="CHEBI:58359"/>
        <dbReference type="ChEBI" id="CHEBI:456216"/>
        <dbReference type="EC" id="6.3.4.2"/>
    </reaction>
</comment>